<evidence type="ECO:0000313" key="2">
    <source>
        <dbReference type="EMBL" id="ABJ82946.1"/>
    </source>
</evidence>
<feature type="chain" id="PRO_5004163716" description="Right handed beta helix domain-containing protein" evidence="1">
    <location>
        <begin position="23"/>
        <end position="396"/>
    </location>
</feature>
<dbReference type="HOGENOM" id="CLU_696179_0_0_0"/>
<dbReference type="OrthoDB" id="259689at2"/>
<sequence precursor="true">MRRRAFLRMAAAAAVGPVCGLAQGRGATDAVTLDAAARAYRVQPGGSIQAALEAAAKDPANKIVYVHAGTYRPAAHGQAMIWFNERHDGITLEAVGEVVLTAANPAIADNKAPSFPAVVNHVVYFGDGVSRKTVLRGFRITGAKNYTTGTGQRSPIESDKVPKTAFFYLDGGGIKIYARAYPTIERVEVAGNYTSPCGAGVSVEHLGQMLDAAVFRDCIFRDNLTQVTGAAFDLLHGSRATLDNCLFVGNVANLGADYIGLLTGGEYHPEHGSGAMTVFERSRAEVSRCTFTGNWAGVDDNGTGSTYVKSIFWNNTLQGGISAGARYEIDITNGGGVRESFIHGETNDLRGTIDRLVNTFDPPDPRFDAQFVPQAPEYGEVGYRPAAAASRGRTSR</sequence>
<evidence type="ECO:0008006" key="3">
    <source>
        <dbReference type="Google" id="ProtNLM"/>
    </source>
</evidence>
<protein>
    <recommendedName>
        <fullName evidence="3">Right handed beta helix domain-containing protein</fullName>
    </recommendedName>
</protein>
<dbReference type="Gene3D" id="2.160.20.10">
    <property type="entry name" value="Single-stranded right-handed beta-helix, Pectin lyase-like"/>
    <property type="match status" value="1"/>
</dbReference>
<dbReference type="AlphaFoldDB" id="Q026W7"/>
<organism evidence="2">
    <name type="scientific">Solibacter usitatus (strain Ellin6076)</name>
    <dbReference type="NCBI Taxonomy" id="234267"/>
    <lineage>
        <taxon>Bacteria</taxon>
        <taxon>Pseudomonadati</taxon>
        <taxon>Acidobacteriota</taxon>
        <taxon>Terriglobia</taxon>
        <taxon>Bryobacterales</taxon>
        <taxon>Solibacteraceae</taxon>
        <taxon>Candidatus Solibacter</taxon>
    </lineage>
</organism>
<feature type="signal peptide" evidence="1">
    <location>
        <begin position="1"/>
        <end position="22"/>
    </location>
</feature>
<dbReference type="InterPro" id="IPR011050">
    <property type="entry name" value="Pectin_lyase_fold/virulence"/>
</dbReference>
<evidence type="ECO:0000256" key="1">
    <source>
        <dbReference type="SAM" id="SignalP"/>
    </source>
</evidence>
<dbReference type="EMBL" id="CP000473">
    <property type="protein sequence ID" value="ABJ82946.1"/>
    <property type="molecule type" value="Genomic_DNA"/>
</dbReference>
<dbReference type="KEGG" id="sus:Acid_1956"/>
<gene>
    <name evidence="2" type="ordered locus">Acid_1956</name>
</gene>
<name>Q026W7_SOLUE</name>
<reference evidence="2" key="1">
    <citation type="submission" date="2006-10" db="EMBL/GenBank/DDBJ databases">
        <title>Complete sequence of Solibacter usitatus Ellin6076.</title>
        <authorList>
            <consortium name="US DOE Joint Genome Institute"/>
            <person name="Copeland A."/>
            <person name="Lucas S."/>
            <person name="Lapidus A."/>
            <person name="Barry K."/>
            <person name="Detter J.C."/>
            <person name="Glavina del Rio T."/>
            <person name="Hammon N."/>
            <person name="Israni S."/>
            <person name="Dalin E."/>
            <person name="Tice H."/>
            <person name="Pitluck S."/>
            <person name="Thompson L.S."/>
            <person name="Brettin T."/>
            <person name="Bruce D."/>
            <person name="Han C."/>
            <person name="Tapia R."/>
            <person name="Gilna P."/>
            <person name="Schmutz J."/>
            <person name="Larimer F."/>
            <person name="Land M."/>
            <person name="Hauser L."/>
            <person name="Kyrpides N."/>
            <person name="Mikhailova N."/>
            <person name="Janssen P.H."/>
            <person name="Kuske C.R."/>
            <person name="Richardson P."/>
        </authorList>
    </citation>
    <scope>NUCLEOTIDE SEQUENCE</scope>
    <source>
        <strain evidence="2">Ellin6076</strain>
    </source>
</reference>
<dbReference type="SUPFAM" id="SSF51126">
    <property type="entry name" value="Pectin lyase-like"/>
    <property type="match status" value="1"/>
</dbReference>
<dbReference type="InParanoid" id="Q026W7"/>
<proteinExistence type="predicted"/>
<accession>Q026W7</accession>
<dbReference type="InterPro" id="IPR012334">
    <property type="entry name" value="Pectin_lyas_fold"/>
</dbReference>
<keyword evidence="1" id="KW-0732">Signal</keyword>